<dbReference type="CDD" id="cd07906">
    <property type="entry name" value="Adenylation_DNA_ligase_LigD_LigC"/>
    <property type="match status" value="1"/>
</dbReference>
<dbReference type="RefSeq" id="WP_203923507.1">
    <property type="nucleotide sequence ID" value="NZ_BONZ01000088.1"/>
</dbReference>
<evidence type="ECO:0000256" key="4">
    <source>
        <dbReference type="ARBA" id="ARBA00034003"/>
    </source>
</evidence>
<dbReference type="InterPro" id="IPR012309">
    <property type="entry name" value="DNA_ligase_ATP-dep_C"/>
</dbReference>
<dbReference type="CDD" id="cd07971">
    <property type="entry name" value="OBF_DNA_ligase_LigD"/>
    <property type="match status" value="1"/>
</dbReference>
<dbReference type="PROSITE" id="PS00697">
    <property type="entry name" value="DNA_LIGASE_A1"/>
    <property type="match status" value="1"/>
</dbReference>
<dbReference type="InterPro" id="IPR012340">
    <property type="entry name" value="NA-bd_OB-fold"/>
</dbReference>
<gene>
    <name evidence="6" type="primary">lig_2</name>
    <name evidence="6" type="ORF">Raf01_82400</name>
</gene>
<keyword evidence="7" id="KW-1185">Reference proteome</keyword>
<dbReference type="EC" id="6.5.1.1" evidence="2"/>
<evidence type="ECO:0000313" key="6">
    <source>
        <dbReference type="EMBL" id="GIH20068.1"/>
    </source>
</evidence>
<reference evidence="6" key="1">
    <citation type="submission" date="2021-01" db="EMBL/GenBank/DDBJ databases">
        <title>Whole genome shotgun sequence of Rugosimonospora africana NBRC 104875.</title>
        <authorList>
            <person name="Komaki H."/>
            <person name="Tamura T."/>
        </authorList>
    </citation>
    <scope>NUCLEOTIDE SEQUENCE</scope>
    <source>
        <strain evidence="6">NBRC 104875</strain>
    </source>
</reference>
<dbReference type="SUPFAM" id="SSF56091">
    <property type="entry name" value="DNA ligase/mRNA capping enzyme, catalytic domain"/>
    <property type="match status" value="1"/>
</dbReference>
<feature type="domain" description="ATP-dependent DNA ligase family profile" evidence="5">
    <location>
        <begin position="98"/>
        <end position="188"/>
    </location>
</feature>
<dbReference type="InterPro" id="IPR050191">
    <property type="entry name" value="ATP-dep_DNA_ligase"/>
</dbReference>
<comment type="caution">
    <text evidence="6">The sequence shown here is derived from an EMBL/GenBank/DDBJ whole genome shotgun (WGS) entry which is preliminary data.</text>
</comment>
<dbReference type="Pfam" id="PF01068">
    <property type="entry name" value="DNA_ligase_A_M"/>
    <property type="match status" value="1"/>
</dbReference>
<proteinExistence type="inferred from homology"/>
<dbReference type="GO" id="GO:0006281">
    <property type="term" value="P:DNA repair"/>
    <property type="evidence" value="ECO:0007669"/>
    <property type="project" value="InterPro"/>
</dbReference>
<dbReference type="PROSITE" id="PS50160">
    <property type="entry name" value="DNA_LIGASE_A3"/>
    <property type="match status" value="1"/>
</dbReference>
<accession>A0A8J3VVU6</accession>
<evidence type="ECO:0000256" key="2">
    <source>
        <dbReference type="ARBA" id="ARBA00012727"/>
    </source>
</evidence>
<name>A0A8J3VVU6_9ACTN</name>
<dbReference type="GO" id="GO:0006310">
    <property type="term" value="P:DNA recombination"/>
    <property type="evidence" value="ECO:0007669"/>
    <property type="project" value="InterPro"/>
</dbReference>
<keyword evidence="3 6" id="KW-0436">Ligase</keyword>
<dbReference type="GO" id="GO:0003910">
    <property type="term" value="F:DNA ligase (ATP) activity"/>
    <property type="evidence" value="ECO:0007669"/>
    <property type="project" value="UniProtKB-EC"/>
</dbReference>
<dbReference type="InterPro" id="IPR012310">
    <property type="entry name" value="DNA_ligase_ATP-dep_cent"/>
</dbReference>
<organism evidence="6 7">
    <name type="scientific">Rugosimonospora africana</name>
    <dbReference type="NCBI Taxonomy" id="556532"/>
    <lineage>
        <taxon>Bacteria</taxon>
        <taxon>Bacillati</taxon>
        <taxon>Actinomycetota</taxon>
        <taxon>Actinomycetes</taxon>
        <taxon>Micromonosporales</taxon>
        <taxon>Micromonosporaceae</taxon>
        <taxon>Rugosimonospora</taxon>
    </lineage>
</organism>
<evidence type="ECO:0000256" key="3">
    <source>
        <dbReference type="ARBA" id="ARBA00022598"/>
    </source>
</evidence>
<protein>
    <recommendedName>
        <fullName evidence="2">DNA ligase (ATP)</fullName>
        <ecNumber evidence="2">6.5.1.1</ecNumber>
    </recommendedName>
</protein>
<dbReference type="SUPFAM" id="SSF50249">
    <property type="entry name" value="Nucleic acid-binding proteins"/>
    <property type="match status" value="1"/>
</dbReference>
<comment type="similarity">
    <text evidence="1">Belongs to the ATP-dependent DNA ligase family.</text>
</comment>
<evidence type="ECO:0000313" key="7">
    <source>
        <dbReference type="Proteomes" id="UP000642748"/>
    </source>
</evidence>
<dbReference type="Proteomes" id="UP000642748">
    <property type="component" value="Unassembled WGS sequence"/>
</dbReference>
<dbReference type="InterPro" id="IPR014146">
    <property type="entry name" value="LigD_ligase_dom"/>
</dbReference>
<dbReference type="NCBIfam" id="TIGR02779">
    <property type="entry name" value="NHEJ_ligase_lig"/>
    <property type="match status" value="1"/>
</dbReference>
<dbReference type="PANTHER" id="PTHR45674:SF4">
    <property type="entry name" value="DNA LIGASE 1"/>
    <property type="match status" value="1"/>
</dbReference>
<dbReference type="Pfam" id="PF04679">
    <property type="entry name" value="DNA_ligase_A_C"/>
    <property type="match status" value="1"/>
</dbReference>
<sequence>MTAPMLATLTDRYFSDPGWIFERKLDGERVIGTRSGGVATLRSRTGRVLDGTYPELVRALRQQRGDFVVDGEVVAFDRNRTSFERLQRRIGLTDPVQAEESGVAVYFYLFDLLSLDGQDLTASPLRERKRRLRAAVRFGGPLRYTTHRNTDGEAMLADACRRGWEGVIAKRADGPYVHGRSTDWLKFKCVAEQEFVIGGFTDPAGSRHGFGALLVGVYDGDDLRYAGKVGTGFDHRTLTALRTRMDALATTSSPFRDPVRERGSHWIRPKLVAQIGFTEWTRDGRLRHPRFMGLRRDKSPRAVIRELPMRPGR</sequence>
<dbReference type="Gene3D" id="3.30.1490.70">
    <property type="match status" value="1"/>
</dbReference>
<comment type="catalytic activity">
    <reaction evidence="4">
        <text>ATP + (deoxyribonucleotide)n-3'-hydroxyl + 5'-phospho-(deoxyribonucleotide)m = (deoxyribonucleotide)n+m + AMP + diphosphate.</text>
        <dbReference type="EC" id="6.5.1.1"/>
    </reaction>
</comment>
<dbReference type="PANTHER" id="PTHR45674">
    <property type="entry name" value="DNA LIGASE 1/3 FAMILY MEMBER"/>
    <property type="match status" value="1"/>
</dbReference>
<dbReference type="GO" id="GO:0005524">
    <property type="term" value="F:ATP binding"/>
    <property type="evidence" value="ECO:0007669"/>
    <property type="project" value="InterPro"/>
</dbReference>
<evidence type="ECO:0000256" key="1">
    <source>
        <dbReference type="ARBA" id="ARBA00007572"/>
    </source>
</evidence>
<dbReference type="Gene3D" id="2.40.50.140">
    <property type="entry name" value="Nucleic acid-binding proteins"/>
    <property type="match status" value="1"/>
</dbReference>
<dbReference type="InterPro" id="IPR016059">
    <property type="entry name" value="DNA_ligase_ATP-dep_CS"/>
</dbReference>
<dbReference type="EMBL" id="BONZ01000088">
    <property type="protein sequence ID" value="GIH20068.1"/>
    <property type="molecule type" value="Genomic_DNA"/>
</dbReference>
<dbReference type="Gene3D" id="3.30.470.30">
    <property type="entry name" value="DNA ligase/mRNA capping enzyme"/>
    <property type="match status" value="1"/>
</dbReference>
<dbReference type="AlphaFoldDB" id="A0A8J3VVU6"/>
<evidence type="ECO:0000259" key="5">
    <source>
        <dbReference type="PROSITE" id="PS50160"/>
    </source>
</evidence>